<gene>
    <name evidence="4" type="ORF">BN869_000012785_1</name>
</gene>
<feature type="domain" description="C2H2-type" evidence="3">
    <location>
        <begin position="19"/>
        <end position="42"/>
    </location>
</feature>
<evidence type="ECO:0000313" key="4">
    <source>
        <dbReference type="EMBL" id="CEO56727.1"/>
    </source>
</evidence>
<dbReference type="PROSITE" id="PS00028">
    <property type="entry name" value="ZINC_FINGER_C2H2_1"/>
    <property type="match status" value="1"/>
</dbReference>
<organism evidence="4">
    <name type="scientific">Bionectria ochroleuca</name>
    <name type="common">Gliocladium roseum</name>
    <dbReference type="NCBI Taxonomy" id="29856"/>
    <lineage>
        <taxon>Eukaryota</taxon>
        <taxon>Fungi</taxon>
        <taxon>Dikarya</taxon>
        <taxon>Ascomycota</taxon>
        <taxon>Pezizomycotina</taxon>
        <taxon>Sordariomycetes</taxon>
        <taxon>Hypocreomycetidae</taxon>
        <taxon>Hypocreales</taxon>
        <taxon>Bionectriaceae</taxon>
        <taxon>Clonostachys</taxon>
    </lineage>
</organism>
<dbReference type="Gene3D" id="3.30.160.60">
    <property type="entry name" value="Classic Zinc Finger"/>
    <property type="match status" value="1"/>
</dbReference>
<dbReference type="EMBL" id="CDPU01000073">
    <property type="protein sequence ID" value="CEO56727.1"/>
    <property type="molecule type" value="Genomic_DNA"/>
</dbReference>
<dbReference type="InterPro" id="IPR013087">
    <property type="entry name" value="Znf_C2H2_type"/>
</dbReference>
<evidence type="ECO:0000256" key="2">
    <source>
        <dbReference type="SAM" id="MobiDB-lite"/>
    </source>
</evidence>
<evidence type="ECO:0000259" key="3">
    <source>
        <dbReference type="PROSITE" id="PS50157"/>
    </source>
</evidence>
<reference evidence="4" key="1">
    <citation type="submission" date="2015-01" db="EMBL/GenBank/DDBJ databases">
        <authorList>
            <person name="Durling Mikael"/>
        </authorList>
    </citation>
    <scope>NUCLEOTIDE SEQUENCE</scope>
</reference>
<proteinExistence type="predicted"/>
<accession>A0A0B7KMT2</accession>
<protein>
    <recommendedName>
        <fullName evidence="3">C2H2-type domain-containing protein</fullName>
    </recommendedName>
</protein>
<sequence length="159" mass="18550">MEKFETNEDLKAHEAKKPYGCQYCGNRFKNKNEAERHENSIHIQRFSWSCGALKDHCQAFYESAGWPNEADTCGYCGKEFGRSSRRPANNRPRSIGTRDRGERSRHLQDAHKFGECDTSKKFFRIEHFIQHLKHSHASTNGKWVDMLETVCKTIEKPKI</sequence>
<dbReference type="PROSITE" id="PS50157">
    <property type="entry name" value="ZINC_FINGER_C2H2_2"/>
    <property type="match status" value="1"/>
</dbReference>
<dbReference type="AlphaFoldDB" id="A0A0B7KMT2"/>
<keyword evidence="1" id="KW-0862">Zinc</keyword>
<name>A0A0B7KMT2_BIOOC</name>
<keyword evidence="1" id="KW-0863">Zinc-finger</keyword>
<evidence type="ECO:0000256" key="1">
    <source>
        <dbReference type="PROSITE-ProRule" id="PRU00042"/>
    </source>
</evidence>
<dbReference type="SUPFAM" id="SSF57667">
    <property type="entry name" value="beta-beta-alpha zinc fingers"/>
    <property type="match status" value="1"/>
</dbReference>
<dbReference type="GO" id="GO:0008270">
    <property type="term" value="F:zinc ion binding"/>
    <property type="evidence" value="ECO:0007669"/>
    <property type="project" value="UniProtKB-KW"/>
</dbReference>
<feature type="region of interest" description="Disordered" evidence="2">
    <location>
        <begin position="79"/>
        <end position="104"/>
    </location>
</feature>
<dbReference type="InterPro" id="IPR036236">
    <property type="entry name" value="Znf_C2H2_sf"/>
</dbReference>
<keyword evidence="1" id="KW-0479">Metal-binding</keyword>